<dbReference type="SUPFAM" id="SSF54495">
    <property type="entry name" value="UBC-like"/>
    <property type="match status" value="1"/>
</dbReference>
<dbReference type="AlphaFoldDB" id="A0A8C3C005"/>
<dbReference type="Gene3D" id="3.10.110.10">
    <property type="entry name" value="Ubiquitin Conjugating Enzyme"/>
    <property type="match status" value="1"/>
</dbReference>
<evidence type="ECO:0000256" key="2">
    <source>
        <dbReference type="ARBA" id="ARBA00022786"/>
    </source>
</evidence>
<dbReference type="Proteomes" id="UP000694556">
    <property type="component" value="Chromosome 14"/>
</dbReference>
<evidence type="ECO:0000256" key="4">
    <source>
        <dbReference type="RuleBase" id="RU362109"/>
    </source>
</evidence>
<feature type="domain" description="UBC core" evidence="6">
    <location>
        <begin position="1"/>
        <end position="93"/>
    </location>
</feature>
<evidence type="ECO:0000256" key="5">
    <source>
        <dbReference type="SAM" id="MobiDB-lite"/>
    </source>
</evidence>
<reference evidence="7" key="1">
    <citation type="submission" date="2018-09" db="EMBL/GenBank/DDBJ databases">
        <title>Common duck and Muscovy duck high density SNP chip.</title>
        <authorList>
            <person name="Vignal A."/>
            <person name="Thebault N."/>
            <person name="Warren W.C."/>
        </authorList>
    </citation>
    <scope>NUCLEOTIDE SEQUENCE [LARGE SCALE GENOMIC DNA]</scope>
</reference>
<organism evidence="7 8">
    <name type="scientific">Cairina moschata</name>
    <name type="common">Muscovy duck</name>
    <dbReference type="NCBI Taxonomy" id="8855"/>
    <lineage>
        <taxon>Eukaryota</taxon>
        <taxon>Metazoa</taxon>
        <taxon>Chordata</taxon>
        <taxon>Craniata</taxon>
        <taxon>Vertebrata</taxon>
        <taxon>Euteleostomi</taxon>
        <taxon>Archelosauria</taxon>
        <taxon>Archosauria</taxon>
        <taxon>Dinosauria</taxon>
        <taxon>Saurischia</taxon>
        <taxon>Theropoda</taxon>
        <taxon>Coelurosauria</taxon>
        <taxon>Aves</taxon>
        <taxon>Neognathae</taxon>
        <taxon>Galloanserae</taxon>
        <taxon>Anseriformes</taxon>
        <taxon>Anatidae</taxon>
        <taxon>Anatinae</taxon>
        <taxon>Cairina</taxon>
    </lineage>
</organism>
<proteinExistence type="inferred from homology"/>
<dbReference type="PROSITE" id="PS50127">
    <property type="entry name" value="UBC_2"/>
    <property type="match status" value="1"/>
</dbReference>
<evidence type="ECO:0000259" key="6">
    <source>
        <dbReference type="PROSITE" id="PS50127"/>
    </source>
</evidence>
<evidence type="ECO:0000313" key="8">
    <source>
        <dbReference type="Proteomes" id="UP000694556"/>
    </source>
</evidence>
<dbReference type="SMART" id="SM00212">
    <property type="entry name" value="UBCc"/>
    <property type="match status" value="1"/>
</dbReference>
<accession>A0A8C3C005</accession>
<keyword evidence="2 4" id="KW-0833">Ubl conjugation pathway</keyword>
<protein>
    <recommendedName>
        <fullName evidence="6">UBC core domain-containing protein</fullName>
    </recommendedName>
</protein>
<dbReference type="Ensembl" id="ENSCMMT00000015407.1">
    <property type="protein sequence ID" value="ENSCMMP00000013977.1"/>
    <property type="gene ID" value="ENSCMMG00000008919.1"/>
</dbReference>
<dbReference type="InterPro" id="IPR000608">
    <property type="entry name" value="UBC"/>
</dbReference>
<dbReference type="PANTHER" id="PTHR24067">
    <property type="entry name" value="UBIQUITIN-CONJUGATING ENZYME E2"/>
    <property type="match status" value="1"/>
</dbReference>
<evidence type="ECO:0000256" key="1">
    <source>
        <dbReference type="ARBA" id="ARBA00022679"/>
    </source>
</evidence>
<sequence>GSLPARTGSRHMQLQEDPPVGVSGAPSENNIMQWNAVIFGFLSKMFHPNVYADGSICLDILQNRWSPTYDVSSILTSIQVSLHLFNNYVVLCH</sequence>
<dbReference type="InterPro" id="IPR050113">
    <property type="entry name" value="Ub_conjugating_enzyme"/>
</dbReference>
<feature type="region of interest" description="Disordered" evidence="5">
    <location>
        <begin position="1"/>
        <end position="23"/>
    </location>
</feature>
<keyword evidence="4" id="KW-0547">Nucleotide-binding</keyword>
<keyword evidence="8" id="KW-1185">Reference proteome</keyword>
<dbReference type="InterPro" id="IPR023313">
    <property type="entry name" value="UBQ-conjugating_AS"/>
</dbReference>
<dbReference type="GO" id="GO:0005524">
    <property type="term" value="F:ATP binding"/>
    <property type="evidence" value="ECO:0007669"/>
    <property type="project" value="UniProtKB-UniRule"/>
</dbReference>
<keyword evidence="4" id="KW-0067">ATP-binding</keyword>
<dbReference type="InterPro" id="IPR016135">
    <property type="entry name" value="UBQ-conjugating_enzyme/RWD"/>
</dbReference>
<reference evidence="7" key="3">
    <citation type="submission" date="2025-09" db="UniProtKB">
        <authorList>
            <consortium name="Ensembl"/>
        </authorList>
    </citation>
    <scope>IDENTIFICATION</scope>
</reference>
<comment type="similarity">
    <text evidence="4">Belongs to the ubiquitin-conjugating enzyme family.</text>
</comment>
<reference evidence="7" key="2">
    <citation type="submission" date="2025-08" db="UniProtKB">
        <authorList>
            <consortium name="Ensembl"/>
        </authorList>
    </citation>
    <scope>IDENTIFICATION</scope>
</reference>
<name>A0A8C3C005_CAIMO</name>
<dbReference type="Pfam" id="PF00179">
    <property type="entry name" value="UQ_con"/>
    <property type="match status" value="1"/>
</dbReference>
<keyword evidence="1" id="KW-0808">Transferase</keyword>
<feature type="active site" description="Glycyl thioester intermediate" evidence="3">
    <location>
        <position position="57"/>
    </location>
</feature>
<dbReference type="PROSITE" id="PS00183">
    <property type="entry name" value="UBC_1"/>
    <property type="match status" value="1"/>
</dbReference>
<evidence type="ECO:0000256" key="3">
    <source>
        <dbReference type="PROSITE-ProRule" id="PRU10133"/>
    </source>
</evidence>
<dbReference type="GO" id="GO:0016740">
    <property type="term" value="F:transferase activity"/>
    <property type="evidence" value="ECO:0007669"/>
    <property type="project" value="UniProtKB-KW"/>
</dbReference>
<evidence type="ECO:0000313" key="7">
    <source>
        <dbReference type="Ensembl" id="ENSCMMP00000013977.1"/>
    </source>
</evidence>